<evidence type="ECO:0000313" key="2">
    <source>
        <dbReference type="Proteomes" id="UP000221269"/>
    </source>
</evidence>
<dbReference type="Proteomes" id="UP000221269">
    <property type="component" value="Genome"/>
</dbReference>
<evidence type="ECO:0000313" key="1">
    <source>
        <dbReference type="EMBL" id="ANT41632.1"/>
    </source>
</evidence>
<gene>
    <name evidence="1" type="primary">100</name>
    <name evidence="1" type="ORF">PBI_LITTLETON_100</name>
</gene>
<organism evidence="1 2">
    <name type="scientific">Mycobacterium phage Littleton</name>
    <dbReference type="NCBI Taxonomy" id="1873888"/>
    <lineage>
        <taxon>Viruses</taxon>
        <taxon>Duplodnaviria</taxon>
        <taxon>Heunggongvirae</taxon>
        <taxon>Uroviricota</taxon>
        <taxon>Caudoviricetes</taxon>
        <taxon>Ceeclamvirinae</taxon>
        <taxon>Bixzunavirus</taxon>
        <taxon>Bixzunavirus Bxz1</taxon>
    </lineage>
</organism>
<accession>A0A1B1PBU2</accession>
<reference evidence="2" key="1">
    <citation type="submission" date="2016-06" db="EMBL/GenBank/DDBJ databases">
        <authorList>
            <person name="Kjaerup R.B."/>
            <person name="Dalgaard T.S."/>
            <person name="Juul-Madsen H.R."/>
        </authorList>
    </citation>
    <scope>NUCLEOTIDE SEQUENCE [LARGE SCALE GENOMIC DNA]</scope>
</reference>
<sequence>MQSTCVICSNEFTPKKGSKAKTCSPVCREKYRVQRTIEVSVREGAWVTKTCAVCDKEFTRRKGKEGTVCSVECRAAKQKKEGQESRVCTQCGKVFDNYHRQSQNTCSVQCAAKARAGGRNYPPCETCGKPTGSYYRAFCDDHLGTRKGRKPAPRKVAQCLGCGEEFSRPGHWRGKMHYCSNKCSHSQQKKVRDKYALIMSDHAVVFHSGWEIRFYAACLRFDIPIRSYDGPDIKTSEGVYRPDFIIGKPGEERVVDVKGWLRPESEVKCREAGVHLVTKQELLRLESGDSLDAHRMLVWNSGMDTHTAVL</sequence>
<protein>
    <submittedName>
        <fullName evidence="1">Uncharacterized protein</fullName>
    </submittedName>
</protein>
<dbReference type="EMBL" id="KX369583">
    <property type="protein sequence ID" value="ANT41632.1"/>
    <property type="molecule type" value="Genomic_DNA"/>
</dbReference>
<name>A0A1B1PBU2_9CAUD</name>
<proteinExistence type="predicted"/>